<keyword evidence="2" id="KW-1185">Reference proteome</keyword>
<gene>
    <name evidence="1" type="ORF">H5J25_04455</name>
</gene>
<organism evidence="1 2">
    <name type="scientific">Sphingomonas aliaeris</name>
    <dbReference type="NCBI Taxonomy" id="2759526"/>
    <lineage>
        <taxon>Bacteria</taxon>
        <taxon>Pseudomonadati</taxon>
        <taxon>Pseudomonadota</taxon>
        <taxon>Alphaproteobacteria</taxon>
        <taxon>Sphingomonadales</taxon>
        <taxon>Sphingomonadaceae</taxon>
        <taxon>Sphingomonas</taxon>
    </lineage>
</organism>
<dbReference type="Proteomes" id="UP000595894">
    <property type="component" value="Chromosome"/>
</dbReference>
<dbReference type="RefSeq" id="WP_202094925.1">
    <property type="nucleotide sequence ID" value="NZ_CP061035.1"/>
</dbReference>
<proteinExistence type="predicted"/>
<evidence type="ECO:0000313" key="2">
    <source>
        <dbReference type="Proteomes" id="UP000595894"/>
    </source>
</evidence>
<name>A0A974NVW8_9SPHN</name>
<evidence type="ECO:0000313" key="1">
    <source>
        <dbReference type="EMBL" id="QQV77999.1"/>
    </source>
</evidence>
<dbReference type="EMBL" id="CP061035">
    <property type="protein sequence ID" value="QQV77999.1"/>
    <property type="molecule type" value="Genomic_DNA"/>
</dbReference>
<reference evidence="2" key="1">
    <citation type="submission" date="2020-09" db="EMBL/GenBank/DDBJ databases">
        <title>Sphingomonas sp., a new species isolated from pork steak.</title>
        <authorList>
            <person name="Heidler von Heilborn D."/>
        </authorList>
    </citation>
    <scope>NUCLEOTIDE SEQUENCE [LARGE SCALE GENOMIC DNA]</scope>
</reference>
<protein>
    <submittedName>
        <fullName evidence="1">Uncharacterized protein</fullName>
    </submittedName>
</protein>
<dbReference type="AlphaFoldDB" id="A0A974NVW8"/>
<dbReference type="KEGG" id="sari:H5J25_04455"/>
<accession>A0A974NVW8</accession>
<sequence length="49" mass="5363">MPDDETAKRTMELVEMISHALSVADQADMPLVAIHLDEALAALKRIKAC</sequence>